<dbReference type="Pfam" id="PF03597">
    <property type="entry name" value="FixS"/>
    <property type="match status" value="1"/>
</dbReference>
<evidence type="ECO:0000313" key="4">
    <source>
        <dbReference type="Proteomes" id="UP000254808"/>
    </source>
</evidence>
<gene>
    <name evidence="3" type="ORF">CYPRO_0496</name>
</gene>
<feature type="region of interest" description="Disordered" evidence="1">
    <location>
        <begin position="50"/>
        <end position="75"/>
    </location>
</feature>
<sequence>MLLEQSISVHGGIWILLLFSLLIILSGIALFSWAWMSGQFDDINKGAQLPFNEEEPAGEPTDQLFKPDEETPSSK</sequence>
<name>A0A345UH30_9BACT</name>
<evidence type="ECO:0000256" key="1">
    <source>
        <dbReference type="SAM" id="MobiDB-lite"/>
    </source>
</evidence>
<keyword evidence="2" id="KW-0812">Transmembrane</keyword>
<dbReference type="EMBL" id="CP027806">
    <property type="protein sequence ID" value="AXI99781.1"/>
    <property type="molecule type" value="Genomic_DNA"/>
</dbReference>
<evidence type="ECO:0000313" key="3">
    <source>
        <dbReference type="EMBL" id="AXI99781.1"/>
    </source>
</evidence>
<keyword evidence="2" id="KW-0472">Membrane</keyword>
<keyword evidence="4" id="KW-1185">Reference proteome</keyword>
<dbReference type="AlphaFoldDB" id="A0A345UH30"/>
<accession>A0A345UH30</accession>
<organism evidence="3 4">
    <name type="scientific">Cyclonatronum proteinivorum</name>
    <dbReference type="NCBI Taxonomy" id="1457365"/>
    <lineage>
        <taxon>Bacteria</taxon>
        <taxon>Pseudomonadati</taxon>
        <taxon>Balneolota</taxon>
        <taxon>Balneolia</taxon>
        <taxon>Balneolales</taxon>
        <taxon>Cyclonatronaceae</taxon>
        <taxon>Cyclonatronum</taxon>
    </lineage>
</organism>
<dbReference type="InterPro" id="IPR004714">
    <property type="entry name" value="Cyt_oxidase_maturation_cbb3"/>
</dbReference>
<reference evidence="3 4" key="1">
    <citation type="submission" date="2018-03" db="EMBL/GenBank/DDBJ databases">
        <title>Phenotypic and genomic properties of Cyclonatronum proteinivorum gen. nov., sp. nov., a haloalkaliphilic bacteroidete from soda lakes possessing Na+-translocating rhodopsin.</title>
        <authorList>
            <person name="Toshchakov S.V."/>
            <person name="Korzhenkov A."/>
            <person name="Samarov N.I."/>
            <person name="Kublanov I.V."/>
            <person name="Muntyan M.S."/>
            <person name="Sorokin D.Y."/>
        </authorList>
    </citation>
    <scope>NUCLEOTIDE SEQUENCE [LARGE SCALE GENOMIC DNA]</scope>
    <source>
        <strain evidence="3 4">Omega</strain>
    </source>
</reference>
<protein>
    <submittedName>
        <fullName evidence="3">Cytochrome oxidase maturation protein, cbb3-type</fullName>
    </submittedName>
</protein>
<dbReference type="RefSeq" id="WP_114983118.1">
    <property type="nucleotide sequence ID" value="NZ_CP027806.1"/>
</dbReference>
<proteinExistence type="predicted"/>
<feature type="transmembrane region" description="Helical" evidence="2">
    <location>
        <begin position="12"/>
        <end position="35"/>
    </location>
</feature>
<evidence type="ECO:0000256" key="2">
    <source>
        <dbReference type="SAM" id="Phobius"/>
    </source>
</evidence>
<keyword evidence="2" id="KW-1133">Transmembrane helix</keyword>
<dbReference type="KEGG" id="cprv:CYPRO_0496"/>
<dbReference type="Proteomes" id="UP000254808">
    <property type="component" value="Chromosome"/>
</dbReference>